<comment type="subcellular location">
    <subcellularLocation>
        <location evidence="1">Cell membrane</location>
        <topology evidence="1">Multi-pass membrane protein</topology>
    </subcellularLocation>
</comment>
<feature type="coiled-coil region" evidence="6">
    <location>
        <begin position="422"/>
        <end position="498"/>
    </location>
</feature>
<proteinExistence type="predicted"/>
<feature type="region of interest" description="Disordered" evidence="7">
    <location>
        <begin position="317"/>
        <end position="342"/>
    </location>
</feature>
<feature type="transmembrane region" description="Helical" evidence="8">
    <location>
        <begin position="694"/>
        <end position="719"/>
    </location>
</feature>
<keyword evidence="4 8" id="KW-1133">Transmembrane helix</keyword>
<keyword evidence="12" id="KW-1185">Reference proteome</keyword>
<feature type="transmembrane region" description="Helical" evidence="8">
    <location>
        <begin position="643"/>
        <end position="667"/>
    </location>
</feature>
<evidence type="ECO:0000256" key="8">
    <source>
        <dbReference type="SAM" id="Phobius"/>
    </source>
</evidence>
<feature type="domain" description="ABC3 transporter permease C-terminal" evidence="9">
    <location>
        <begin position="601"/>
        <end position="719"/>
    </location>
</feature>
<reference evidence="11 12" key="1">
    <citation type="submission" date="2018-06" db="EMBL/GenBank/DDBJ databases">
        <title>Noncontiguous genome sequence of Ruminococcaceae bacterium ASD2818.</title>
        <authorList>
            <person name="Chaplin A.V."/>
            <person name="Sokolova S.R."/>
            <person name="Kochetkova T.O."/>
            <person name="Goltsov A.Y."/>
            <person name="Trofimov D.Y."/>
            <person name="Efimov B.A."/>
        </authorList>
    </citation>
    <scope>NUCLEOTIDE SEQUENCE [LARGE SCALE GENOMIC DNA]</scope>
    <source>
        <strain evidence="11 12">ASD2818</strain>
    </source>
</reference>
<feature type="coiled-coil region" evidence="6">
    <location>
        <begin position="527"/>
        <end position="565"/>
    </location>
</feature>
<dbReference type="Pfam" id="PF02687">
    <property type="entry name" value="FtsX"/>
    <property type="match status" value="2"/>
</dbReference>
<feature type="domain" description="MacB-like periplasmic core" evidence="10">
    <location>
        <begin position="771"/>
        <end position="924"/>
    </location>
</feature>
<dbReference type="InterPro" id="IPR038766">
    <property type="entry name" value="Membrane_comp_ABC_pdt"/>
</dbReference>
<dbReference type="PANTHER" id="PTHR30287">
    <property type="entry name" value="MEMBRANE COMPONENT OF PREDICTED ABC SUPERFAMILY METABOLITE UPTAKE TRANSPORTER"/>
    <property type="match status" value="1"/>
</dbReference>
<gene>
    <name evidence="11" type="ORF">DPQ25_09790</name>
</gene>
<feature type="compositionally biased region" description="Basic and acidic residues" evidence="7">
    <location>
        <begin position="330"/>
        <end position="339"/>
    </location>
</feature>
<evidence type="ECO:0000256" key="6">
    <source>
        <dbReference type="SAM" id="Coils"/>
    </source>
</evidence>
<evidence type="ECO:0000256" key="5">
    <source>
        <dbReference type="ARBA" id="ARBA00023136"/>
    </source>
</evidence>
<feature type="transmembrane region" description="Helical" evidence="8">
    <location>
        <begin position="996"/>
        <end position="1018"/>
    </location>
</feature>
<feature type="transmembrane region" description="Helical" evidence="8">
    <location>
        <begin position="1051"/>
        <end position="1073"/>
    </location>
</feature>
<evidence type="ECO:0000256" key="1">
    <source>
        <dbReference type="ARBA" id="ARBA00004651"/>
    </source>
</evidence>
<keyword evidence="5 8" id="KW-0472">Membrane</keyword>
<feature type="domain" description="ABC3 transporter permease C-terminal" evidence="9">
    <location>
        <begin position="1002"/>
        <end position="1107"/>
    </location>
</feature>
<dbReference type="InterPro" id="IPR003838">
    <property type="entry name" value="ABC3_permease_C"/>
</dbReference>
<sequence length="1128" mass="124493">MGKLMKRKAFKKEVLRSITHSLSRFGAILVIVALGAGFYAGLRSTAPDMRLTVDQYYDSTHFMDLHLISTLGFTDEDVEKIKETPGVAGVMDGYTADVFFEVDGKEKVARIHSLPTDQRADNTDYLNRPVLVEGRLPEKSGECVMDKGKGDLGGIQVGDTISLYTASGDLADTLRCQEYTVVGLVNSSYYISFSLGSTTIGNGTLSRYIYVPESDFLTEFKTDLHVSVAGAQELSTFDDAYWSTVAPVKTALEELGRDRASIRYDDIFSEAEQQLDDAQAAYDENKQKAQAELDSAKRQLDDAGRQIAENEQKLAESRRQLQSGRSSLADAEKKLKQSEEEYNAGVEELEAQKKKLQDPTAQLDEKAAELEKQAQALAQQREQLEAALPAVEQCRENLPLLTETVRACQEELDKLPEDDPLRPTLESQLQAAQENLKACQDTVAAYEEGMARVAAGEQQLAAARLQLEEARKKAEQQLAAAQAQIDAAQQQLDGARAQLDSGLAALEQNRSRIESGERELKIGTAKLETAKTELASGRTEYEESKAKAEQELADAAQKIADGREDLEKLSEPEWYVLDRKTNVGFASIDADTDRMESLSTIFPLLFFLVAALVALTTMTRMVEEDRVIIGTYKALGYSKGKIIFKYVFYAASASIVGSVAGVALGSWGLPNICWNSYRILYIAPSLVPNFDFKYALIGTLAAVACTLAATLWACWSTLAESPAALMLPRAPKAGKRILLERAGFIWKRLKFTHKVTCRNLFRYKKRLIMTIVGIAGCTALLLTGFGIKDSVSDIMSKQYDGIYRYDTVVETDKKQLTADLTDLLDDPENFSGWQRAYQRSAELKNGGNTITAYLFVPEDTGALKSFINLRTRGSGADVPFDEGSAVLSEKTARLLGVDVGGAVTLENDDGEDVSFTVTGITENYIYHYLYIAPEVYAEKMGKEPEYNEIQAICSIPADQADARQSLLDSLLEKRGVSTAAFTTDARSSFDDMIASLNYVILVIILCAGALAFVVLYNLTNINITERQREIATIKVLGFFDREVSAYIYRETALLTLMGCALGLVLGIFMHLFVIQTVEVELVMFGRDIHALSFVWSAALTLAFSLVVNLVMYHKLKKIDMVESLKSVD</sequence>
<evidence type="ECO:0000313" key="11">
    <source>
        <dbReference type="EMBL" id="RAQ28284.1"/>
    </source>
</evidence>
<evidence type="ECO:0000259" key="10">
    <source>
        <dbReference type="Pfam" id="PF12704"/>
    </source>
</evidence>
<feature type="transmembrane region" description="Helical" evidence="8">
    <location>
        <begin position="21"/>
        <end position="42"/>
    </location>
</feature>
<protein>
    <submittedName>
        <fullName evidence="11">ABC transporter permease</fullName>
    </submittedName>
</protein>
<dbReference type="GO" id="GO:0005886">
    <property type="term" value="C:plasma membrane"/>
    <property type="evidence" value="ECO:0007669"/>
    <property type="project" value="UniProtKB-SubCell"/>
</dbReference>
<feature type="transmembrane region" description="Helical" evidence="8">
    <location>
        <begin position="1093"/>
        <end position="1112"/>
    </location>
</feature>
<dbReference type="AlphaFoldDB" id="A0A328UAK6"/>
<comment type="caution">
    <text evidence="11">The sequence shown here is derived from an EMBL/GenBank/DDBJ whole genome shotgun (WGS) entry which is preliminary data.</text>
</comment>
<accession>A0A328UAK6</accession>
<evidence type="ECO:0000256" key="4">
    <source>
        <dbReference type="ARBA" id="ARBA00022989"/>
    </source>
</evidence>
<evidence type="ECO:0000256" key="7">
    <source>
        <dbReference type="SAM" id="MobiDB-lite"/>
    </source>
</evidence>
<feature type="transmembrane region" description="Helical" evidence="8">
    <location>
        <begin position="767"/>
        <end position="787"/>
    </location>
</feature>
<name>A0A328UAK6_9FIRM</name>
<dbReference type="InterPro" id="IPR025857">
    <property type="entry name" value="MacB_PCD"/>
</dbReference>
<evidence type="ECO:0000259" key="9">
    <source>
        <dbReference type="Pfam" id="PF02687"/>
    </source>
</evidence>
<keyword evidence="2" id="KW-1003">Cell membrane</keyword>
<dbReference type="EMBL" id="QLYR01000006">
    <property type="protein sequence ID" value="RAQ28284.1"/>
    <property type="molecule type" value="Genomic_DNA"/>
</dbReference>
<dbReference type="Pfam" id="PF12704">
    <property type="entry name" value="MacB_PCD"/>
    <property type="match status" value="2"/>
</dbReference>
<keyword evidence="3 8" id="KW-0812">Transmembrane</keyword>
<dbReference type="PANTHER" id="PTHR30287:SF1">
    <property type="entry name" value="INNER MEMBRANE PROTEIN"/>
    <property type="match status" value="1"/>
</dbReference>
<feature type="transmembrane region" description="Helical" evidence="8">
    <location>
        <begin position="601"/>
        <end position="622"/>
    </location>
</feature>
<dbReference type="Proteomes" id="UP000249377">
    <property type="component" value="Unassembled WGS sequence"/>
</dbReference>
<evidence type="ECO:0000256" key="2">
    <source>
        <dbReference type="ARBA" id="ARBA00022475"/>
    </source>
</evidence>
<keyword evidence="6" id="KW-0175">Coiled coil</keyword>
<organism evidence="11 12">
    <name type="scientific">Hydrogeniiclostridium mannosilyticum</name>
    <dbReference type="NCBI Taxonomy" id="2764322"/>
    <lineage>
        <taxon>Bacteria</taxon>
        <taxon>Bacillati</taxon>
        <taxon>Bacillota</taxon>
        <taxon>Clostridia</taxon>
        <taxon>Eubacteriales</taxon>
        <taxon>Acutalibacteraceae</taxon>
        <taxon>Hydrogeniiclostridium</taxon>
    </lineage>
</organism>
<evidence type="ECO:0000313" key="12">
    <source>
        <dbReference type="Proteomes" id="UP000249377"/>
    </source>
</evidence>
<feature type="domain" description="MacB-like periplasmic core" evidence="10">
    <location>
        <begin position="26"/>
        <end position="221"/>
    </location>
</feature>
<evidence type="ECO:0000256" key="3">
    <source>
        <dbReference type="ARBA" id="ARBA00022692"/>
    </source>
</evidence>